<protein>
    <submittedName>
        <fullName evidence="1">Uncharacterized protein</fullName>
    </submittedName>
</protein>
<gene>
    <name evidence="1" type="ORF">NDU88_005223</name>
</gene>
<accession>A0AAV7NPM1</accession>
<sequence>MGRIGYDWLMGSGWVVMETNKVVEALRILQQKGREDLIREGVLEQAWVGLKRPKRSSAEGVSAAILSCTSPAGSPRKGRKFREKSVAGRKVSASPERVLQESELRVDLPGDRSIRRGGIKVPRRSGASFRQRVAAFGRGSLQVAAVHGSEQVVAHDIGPHVSPVGNASQSGKLSVGAHAHKRRRAGRSRAQHAQLALESEGSVLSLLKERTLGGAANLAAPSGFSSISDLNEDLHSVAGIGW</sequence>
<reference evidence="1" key="1">
    <citation type="journal article" date="2022" name="bioRxiv">
        <title>Sequencing and chromosome-scale assembly of the giantPleurodeles waltlgenome.</title>
        <authorList>
            <person name="Brown T."/>
            <person name="Elewa A."/>
            <person name="Iarovenko S."/>
            <person name="Subramanian E."/>
            <person name="Araus A.J."/>
            <person name="Petzold A."/>
            <person name="Susuki M."/>
            <person name="Suzuki K.-i.T."/>
            <person name="Hayashi T."/>
            <person name="Toyoda A."/>
            <person name="Oliveira C."/>
            <person name="Osipova E."/>
            <person name="Leigh N.D."/>
            <person name="Simon A."/>
            <person name="Yun M.H."/>
        </authorList>
    </citation>
    <scope>NUCLEOTIDE SEQUENCE</scope>
    <source>
        <strain evidence="1">20211129_DDA</strain>
        <tissue evidence="1">Liver</tissue>
    </source>
</reference>
<dbReference type="Proteomes" id="UP001066276">
    <property type="component" value="Chromosome 8"/>
</dbReference>
<proteinExistence type="predicted"/>
<evidence type="ECO:0000313" key="1">
    <source>
        <dbReference type="EMBL" id="KAJ1117022.1"/>
    </source>
</evidence>
<dbReference type="EMBL" id="JANPWB010000012">
    <property type="protein sequence ID" value="KAJ1117022.1"/>
    <property type="molecule type" value="Genomic_DNA"/>
</dbReference>
<name>A0AAV7NPM1_PLEWA</name>
<evidence type="ECO:0000313" key="2">
    <source>
        <dbReference type="Proteomes" id="UP001066276"/>
    </source>
</evidence>
<organism evidence="1 2">
    <name type="scientific">Pleurodeles waltl</name>
    <name type="common">Iberian ribbed newt</name>
    <dbReference type="NCBI Taxonomy" id="8319"/>
    <lineage>
        <taxon>Eukaryota</taxon>
        <taxon>Metazoa</taxon>
        <taxon>Chordata</taxon>
        <taxon>Craniata</taxon>
        <taxon>Vertebrata</taxon>
        <taxon>Euteleostomi</taxon>
        <taxon>Amphibia</taxon>
        <taxon>Batrachia</taxon>
        <taxon>Caudata</taxon>
        <taxon>Salamandroidea</taxon>
        <taxon>Salamandridae</taxon>
        <taxon>Pleurodelinae</taxon>
        <taxon>Pleurodeles</taxon>
    </lineage>
</organism>
<comment type="caution">
    <text evidence="1">The sequence shown here is derived from an EMBL/GenBank/DDBJ whole genome shotgun (WGS) entry which is preliminary data.</text>
</comment>
<dbReference type="AlphaFoldDB" id="A0AAV7NPM1"/>
<keyword evidence="2" id="KW-1185">Reference proteome</keyword>